<proteinExistence type="predicted"/>
<evidence type="ECO:0000313" key="2">
    <source>
        <dbReference type="EMBL" id="CAI8775837.1"/>
    </source>
</evidence>
<evidence type="ECO:0000313" key="3">
    <source>
        <dbReference type="Proteomes" id="UP001158598"/>
    </source>
</evidence>
<accession>A0AA35UPR1</accession>
<dbReference type="Proteomes" id="UP001158598">
    <property type="component" value="Chromosome"/>
</dbReference>
<name>A0AA35UPR1_METCP</name>
<feature type="region of interest" description="Disordered" evidence="1">
    <location>
        <begin position="1"/>
        <end position="21"/>
    </location>
</feature>
<protein>
    <submittedName>
        <fullName evidence="2">Uncharacterized protein</fullName>
    </submittedName>
</protein>
<gene>
    <name evidence="2" type="ORF">MCNOR_1107</name>
</gene>
<organism evidence="2 3">
    <name type="scientific">Methylococcus capsulatus</name>
    <dbReference type="NCBI Taxonomy" id="414"/>
    <lineage>
        <taxon>Bacteria</taxon>
        <taxon>Pseudomonadati</taxon>
        <taxon>Pseudomonadota</taxon>
        <taxon>Gammaproteobacteria</taxon>
        <taxon>Methylococcales</taxon>
        <taxon>Methylococcaceae</taxon>
        <taxon>Methylococcus</taxon>
    </lineage>
</organism>
<dbReference type="AlphaFoldDB" id="A0AA35UPR1"/>
<reference evidence="2" key="1">
    <citation type="submission" date="2023-03" db="EMBL/GenBank/DDBJ databases">
        <authorList>
            <person name="Pearce D."/>
        </authorList>
    </citation>
    <scope>NUCLEOTIDE SEQUENCE</scope>
    <source>
        <strain evidence="2">Mc</strain>
    </source>
</reference>
<sequence length="21" mass="2360">MRNKLNLPQLVEESSTSAQLT</sequence>
<dbReference type="EMBL" id="OX458332">
    <property type="protein sequence ID" value="CAI8775837.1"/>
    <property type="molecule type" value="Genomic_DNA"/>
</dbReference>
<evidence type="ECO:0000256" key="1">
    <source>
        <dbReference type="SAM" id="MobiDB-lite"/>
    </source>
</evidence>
<feature type="compositionally biased region" description="Polar residues" evidence="1">
    <location>
        <begin position="12"/>
        <end position="21"/>
    </location>
</feature>